<dbReference type="Gene3D" id="1.10.10.10">
    <property type="entry name" value="Winged helix-like DNA-binding domain superfamily/Winged helix DNA-binding domain"/>
    <property type="match status" value="1"/>
</dbReference>
<dbReference type="OrthoDB" id="2410195at2759"/>
<dbReference type="SUPFAM" id="SSF53335">
    <property type="entry name" value="S-adenosyl-L-methionine-dependent methyltransferases"/>
    <property type="match status" value="1"/>
</dbReference>
<keyword evidence="6" id="KW-1185">Reference proteome</keyword>
<keyword evidence="2" id="KW-0808">Transferase</keyword>
<keyword evidence="3" id="KW-0949">S-adenosyl-L-methionine</keyword>
<dbReference type="InterPro" id="IPR029063">
    <property type="entry name" value="SAM-dependent_MTases_sf"/>
</dbReference>
<dbReference type="PROSITE" id="PS51683">
    <property type="entry name" value="SAM_OMT_II"/>
    <property type="match status" value="1"/>
</dbReference>
<accession>A0A9P4PZL9</accession>
<dbReference type="GO" id="GO:0008171">
    <property type="term" value="F:O-methyltransferase activity"/>
    <property type="evidence" value="ECO:0007669"/>
    <property type="project" value="InterPro"/>
</dbReference>
<dbReference type="CDD" id="cd02440">
    <property type="entry name" value="AdoMet_MTases"/>
    <property type="match status" value="1"/>
</dbReference>
<keyword evidence="1" id="KW-0489">Methyltransferase</keyword>
<organism evidence="5 6">
    <name type="scientific">Karstenula rhodostoma CBS 690.94</name>
    <dbReference type="NCBI Taxonomy" id="1392251"/>
    <lineage>
        <taxon>Eukaryota</taxon>
        <taxon>Fungi</taxon>
        <taxon>Dikarya</taxon>
        <taxon>Ascomycota</taxon>
        <taxon>Pezizomycotina</taxon>
        <taxon>Dothideomycetes</taxon>
        <taxon>Pleosporomycetidae</taxon>
        <taxon>Pleosporales</taxon>
        <taxon>Massarineae</taxon>
        <taxon>Didymosphaeriaceae</taxon>
        <taxon>Karstenula</taxon>
    </lineage>
</organism>
<comment type="caution">
    <text evidence="5">The sequence shown here is derived from an EMBL/GenBank/DDBJ whole genome shotgun (WGS) entry which is preliminary data.</text>
</comment>
<name>A0A9P4PZL9_9PLEO</name>
<dbReference type="InterPro" id="IPR016461">
    <property type="entry name" value="COMT-like"/>
</dbReference>
<dbReference type="PANTHER" id="PTHR43712:SF16">
    <property type="entry name" value="O-METHYLTRANSFERASE ELCB"/>
    <property type="match status" value="1"/>
</dbReference>
<evidence type="ECO:0000313" key="6">
    <source>
        <dbReference type="Proteomes" id="UP000799764"/>
    </source>
</evidence>
<dbReference type="AlphaFoldDB" id="A0A9P4PZL9"/>
<evidence type="ECO:0000256" key="3">
    <source>
        <dbReference type="ARBA" id="ARBA00022691"/>
    </source>
</evidence>
<proteinExistence type="predicted"/>
<dbReference type="InterPro" id="IPR001077">
    <property type="entry name" value="COMT_C"/>
</dbReference>
<dbReference type="InterPro" id="IPR036388">
    <property type="entry name" value="WH-like_DNA-bd_sf"/>
</dbReference>
<evidence type="ECO:0000256" key="1">
    <source>
        <dbReference type="ARBA" id="ARBA00022603"/>
    </source>
</evidence>
<protein>
    <submittedName>
        <fullName evidence="5">O-methyltransferase</fullName>
    </submittedName>
</protein>
<evidence type="ECO:0000259" key="4">
    <source>
        <dbReference type="Pfam" id="PF00891"/>
    </source>
</evidence>
<evidence type="ECO:0000256" key="2">
    <source>
        <dbReference type="ARBA" id="ARBA00022679"/>
    </source>
</evidence>
<dbReference type="PANTHER" id="PTHR43712">
    <property type="entry name" value="PUTATIVE (AFU_ORTHOLOGUE AFUA_4G14580)-RELATED"/>
    <property type="match status" value="1"/>
</dbReference>
<reference evidence="5" key="1">
    <citation type="journal article" date="2020" name="Stud. Mycol.">
        <title>101 Dothideomycetes genomes: a test case for predicting lifestyles and emergence of pathogens.</title>
        <authorList>
            <person name="Haridas S."/>
            <person name="Albert R."/>
            <person name="Binder M."/>
            <person name="Bloem J."/>
            <person name="Labutti K."/>
            <person name="Salamov A."/>
            <person name="Andreopoulos B."/>
            <person name="Baker S."/>
            <person name="Barry K."/>
            <person name="Bills G."/>
            <person name="Bluhm B."/>
            <person name="Cannon C."/>
            <person name="Castanera R."/>
            <person name="Culley D."/>
            <person name="Daum C."/>
            <person name="Ezra D."/>
            <person name="Gonzalez J."/>
            <person name="Henrissat B."/>
            <person name="Kuo A."/>
            <person name="Liang C."/>
            <person name="Lipzen A."/>
            <person name="Lutzoni F."/>
            <person name="Magnuson J."/>
            <person name="Mondo S."/>
            <person name="Nolan M."/>
            <person name="Ohm R."/>
            <person name="Pangilinan J."/>
            <person name="Park H.-J."/>
            <person name="Ramirez L."/>
            <person name="Alfaro M."/>
            <person name="Sun H."/>
            <person name="Tritt A."/>
            <person name="Yoshinaga Y."/>
            <person name="Zwiers L.-H."/>
            <person name="Turgeon B."/>
            <person name="Goodwin S."/>
            <person name="Spatafora J."/>
            <person name="Crous P."/>
            <person name="Grigoriev I."/>
        </authorList>
    </citation>
    <scope>NUCLEOTIDE SEQUENCE</scope>
    <source>
        <strain evidence="5">CBS 690.94</strain>
    </source>
</reference>
<gene>
    <name evidence="5" type="ORF">P171DRAFT_479124</name>
</gene>
<feature type="domain" description="O-methyltransferase C-terminal" evidence="4">
    <location>
        <begin position="192"/>
        <end position="399"/>
    </location>
</feature>
<dbReference type="Proteomes" id="UP000799764">
    <property type="component" value="Unassembled WGS sequence"/>
</dbReference>
<dbReference type="SUPFAM" id="SSF46785">
    <property type="entry name" value="Winged helix' DNA-binding domain"/>
    <property type="match status" value="1"/>
</dbReference>
<dbReference type="Gene3D" id="3.40.50.150">
    <property type="entry name" value="Vaccinia Virus protein VP39"/>
    <property type="match status" value="1"/>
</dbReference>
<dbReference type="EMBL" id="MU001492">
    <property type="protein sequence ID" value="KAF2452118.1"/>
    <property type="molecule type" value="Genomic_DNA"/>
</dbReference>
<evidence type="ECO:0000313" key="5">
    <source>
        <dbReference type="EMBL" id="KAF2452118.1"/>
    </source>
</evidence>
<dbReference type="InterPro" id="IPR036390">
    <property type="entry name" value="WH_DNA-bd_sf"/>
</dbReference>
<dbReference type="GO" id="GO:0032259">
    <property type="term" value="P:methylation"/>
    <property type="evidence" value="ECO:0007669"/>
    <property type="project" value="UniProtKB-KW"/>
</dbReference>
<sequence length="425" mass="47528">MAIKKQESLLLQNAREIQKQTEELIKHLEQRGIDEPNFSASSPAPPADDEYDALAIKVVQAAEDLILLTKGPLQWLRTFICSQHDLGAWQIALRFNLFTIVPLDRPISVSEVAATAKVDEDRIGHVLKLLASQRCFQETEEDVFVHTALSAFVANNSEVRATLAFQADEMFEAASLMATAVEKSPDSLDAAQSAFQLRFGMSPYKWYASNPERGSRFAAAMAGYGQMSRDPQGLRDRFPWAQLGDVTVVDVGGGSGHISLYLAQQFPRLNFIVQDYNTVMLEQGPKRPEFESVQTRVSFMQYDFYQPQPIHDAGLFLLRQVIHNYSDDKSVRIFKSFVPALEKCAIGTGLLINDMILPNLNARAKAEEHGLRQIDMAMLGGYSAKQRSLKEFAKLLKTADERLKIVKVHGEGVLGLIEVQLLRKV</sequence>
<dbReference type="Pfam" id="PF00891">
    <property type="entry name" value="Methyltransf_2"/>
    <property type="match status" value="1"/>
</dbReference>